<protein>
    <recommendedName>
        <fullName evidence="4">DUF4375 domain-containing protein</fullName>
    </recommendedName>
</protein>
<evidence type="ECO:0000313" key="2">
    <source>
        <dbReference type="EMBL" id="KRP94365.1"/>
    </source>
</evidence>
<evidence type="ECO:0000313" key="3">
    <source>
        <dbReference type="Proteomes" id="UP000051380"/>
    </source>
</evidence>
<dbReference type="RefSeq" id="WP_057028336.1">
    <property type="nucleotide sequence ID" value="NZ_LJYF01000029.1"/>
</dbReference>
<dbReference type="OrthoDB" id="8255630at2"/>
<organism evidence="2 3">
    <name type="scientific">Bradyrhizobium yuanmingense</name>
    <dbReference type="NCBI Taxonomy" id="108015"/>
    <lineage>
        <taxon>Bacteria</taxon>
        <taxon>Pseudomonadati</taxon>
        <taxon>Pseudomonadota</taxon>
        <taxon>Alphaproteobacteria</taxon>
        <taxon>Hyphomicrobiales</taxon>
        <taxon>Nitrobacteraceae</taxon>
        <taxon>Bradyrhizobium</taxon>
    </lineage>
</organism>
<comment type="caution">
    <text evidence="2">The sequence shown here is derived from an EMBL/GenBank/DDBJ whole genome shotgun (WGS) entry which is preliminary data.</text>
</comment>
<proteinExistence type="predicted"/>
<dbReference type="Proteomes" id="UP000051380">
    <property type="component" value="Unassembled WGS sequence"/>
</dbReference>
<evidence type="ECO:0008006" key="4">
    <source>
        <dbReference type="Google" id="ProtNLM"/>
    </source>
</evidence>
<accession>A0A0R3CE49</accession>
<evidence type="ECO:0000256" key="1">
    <source>
        <dbReference type="SAM" id="SignalP"/>
    </source>
</evidence>
<sequence>MTRRSLLLLVAVALLAGNLAYASLSGPSGFARDFDQNLARFPLAASIARSDPALREVLLRKTEAAFNEGGWPAANGVLNIILANEMEAYADDEHINAVDRAELTALLKLMSDPSACKSFLMAGSQRGEFSDAAQELAELGAAHGAAIANGFERKTKGVARAQAGDEELGAIEMQLRRGPFAELTRQELGAQSRYLDGNPALMCSAAIKKQLNLLSVDRVYSAYASRLRRARDNKIDVVEVRAKLCREPGNSLSCP</sequence>
<feature type="signal peptide" evidence="1">
    <location>
        <begin position="1"/>
        <end position="22"/>
    </location>
</feature>
<dbReference type="EMBL" id="LJYF01000029">
    <property type="protein sequence ID" value="KRP94365.1"/>
    <property type="molecule type" value="Genomic_DNA"/>
</dbReference>
<dbReference type="AlphaFoldDB" id="A0A0R3CE49"/>
<gene>
    <name evidence="2" type="ORF">AOQ72_24535</name>
</gene>
<keyword evidence="1" id="KW-0732">Signal</keyword>
<reference evidence="2 3" key="1">
    <citation type="submission" date="2015-09" db="EMBL/GenBank/DDBJ databases">
        <title>Draft Genome Sequence of the Strain BR 3267 (Bradyrhizobium yuanmingense) recommended as inoculant for cowpea in Brazil.</title>
        <authorList>
            <person name="Simoes-Araujo J.L."/>
            <person name="Zilli J.E."/>
        </authorList>
    </citation>
    <scope>NUCLEOTIDE SEQUENCE [LARGE SCALE GENOMIC DNA]</scope>
    <source>
        <strain evidence="2 3">BR3267</strain>
    </source>
</reference>
<feature type="chain" id="PRO_5006434162" description="DUF4375 domain-containing protein" evidence="1">
    <location>
        <begin position="23"/>
        <end position="255"/>
    </location>
</feature>
<name>A0A0R3CE49_9BRAD</name>